<evidence type="ECO:0000313" key="3">
    <source>
        <dbReference type="Proteomes" id="UP001374803"/>
    </source>
</evidence>
<organism evidence="2 3">
    <name type="scientific">Pendulispora rubella</name>
    <dbReference type="NCBI Taxonomy" id="2741070"/>
    <lineage>
        <taxon>Bacteria</taxon>
        <taxon>Pseudomonadati</taxon>
        <taxon>Myxococcota</taxon>
        <taxon>Myxococcia</taxon>
        <taxon>Myxococcales</taxon>
        <taxon>Sorangiineae</taxon>
        <taxon>Pendulisporaceae</taxon>
        <taxon>Pendulispora</taxon>
    </lineage>
</organism>
<dbReference type="EMBL" id="CP089983">
    <property type="protein sequence ID" value="WXB06802.1"/>
    <property type="molecule type" value="Genomic_DNA"/>
</dbReference>
<dbReference type="RefSeq" id="WP_394836460.1">
    <property type="nucleotide sequence ID" value="NZ_CP089929.1"/>
</dbReference>
<feature type="region of interest" description="Disordered" evidence="1">
    <location>
        <begin position="62"/>
        <end position="83"/>
    </location>
</feature>
<gene>
    <name evidence="2" type="ORF">LVJ94_06090</name>
</gene>
<accession>A0ABZ2L7A2</accession>
<protein>
    <submittedName>
        <fullName evidence="2">Uncharacterized protein</fullName>
    </submittedName>
</protein>
<reference evidence="2" key="1">
    <citation type="submission" date="2021-12" db="EMBL/GenBank/DDBJ databases">
        <title>Discovery of the Pendulisporaceae a myxobacterial family with distinct sporulation behavior and unique specialized metabolism.</title>
        <authorList>
            <person name="Garcia R."/>
            <person name="Popoff A."/>
            <person name="Bader C.D."/>
            <person name="Loehr J."/>
            <person name="Walesch S."/>
            <person name="Walt C."/>
            <person name="Boldt J."/>
            <person name="Bunk B."/>
            <person name="Haeckl F.J.F.P.J."/>
            <person name="Gunesch A.P."/>
            <person name="Birkelbach J."/>
            <person name="Nuebel U."/>
            <person name="Pietschmann T."/>
            <person name="Bach T."/>
            <person name="Mueller R."/>
        </authorList>
    </citation>
    <scope>NUCLEOTIDE SEQUENCE</scope>
    <source>
        <strain evidence="2">MSr11367</strain>
    </source>
</reference>
<dbReference type="Proteomes" id="UP001374803">
    <property type="component" value="Chromosome"/>
</dbReference>
<sequence length="83" mass="8816">MESASGPPFADIRVHVAIARTLLDEVERQIPPSAQTRIATEQFVEELARLGCRILEAATELARKLDGPSETSQAEGTGGARGA</sequence>
<evidence type="ECO:0000256" key="1">
    <source>
        <dbReference type="SAM" id="MobiDB-lite"/>
    </source>
</evidence>
<proteinExistence type="predicted"/>
<evidence type="ECO:0000313" key="2">
    <source>
        <dbReference type="EMBL" id="WXB06802.1"/>
    </source>
</evidence>
<keyword evidence="3" id="KW-1185">Reference proteome</keyword>
<name>A0ABZ2L7A2_9BACT</name>